<dbReference type="SUPFAM" id="SSF53474">
    <property type="entry name" value="alpha/beta-Hydrolases"/>
    <property type="match status" value="1"/>
</dbReference>
<reference evidence="4 5" key="1">
    <citation type="submission" date="2008-02" db="EMBL/GenBank/DDBJ databases">
        <title>Complete sequence of Shewanella woodyi ATCC 51908.</title>
        <authorList>
            <consortium name="US DOE Joint Genome Institute"/>
            <person name="Copeland A."/>
            <person name="Lucas S."/>
            <person name="Lapidus A."/>
            <person name="Glavina del Rio T."/>
            <person name="Dalin E."/>
            <person name="Tice H."/>
            <person name="Bruce D."/>
            <person name="Goodwin L."/>
            <person name="Pitluck S."/>
            <person name="Sims D."/>
            <person name="Brettin T."/>
            <person name="Detter J.C."/>
            <person name="Han C."/>
            <person name="Kuske C.R."/>
            <person name="Schmutz J."/>
            <person name="Larimer F."/>
            <person name="Land M."/>
            <person name="Hauser L."/>
            <person name="Kyrpides N."/>
            <person name="Lykidis A."/>
            <person name="Zhao J.-S."/>
            <person name="Richardson P."/>
        </authorList>
    </citation>
    <scope>NUCLEOTIDE SEQUENCE [LARGE SCALE GENOMIC DNA]</scope>
    <source>
        <strain evidence="5">ATCC 51908 / MS32</strain>
    </source>
</reference>
<evidence type="ECO:0000313" key="4">
    <source>
        <dbReference type="EMBL" id="ACA88746.1"/>
    </source>
</evidence>
<sequence precursor="true">MKNWLFLSFLLASSLSVSPLFANEKSTLQQPQGFTIPRTETVKISDGERSYELYIKLPKGYHQQKNQLRKYPVIYLTDAMYTFQVVSGATRYPMNINSIEQAIIVGISWEKGLRGDRSRVRDYTISVDTSWKKVTGGAERHSEFIAGKVIPLVEKRYRAEATQRLYVGNSLGGLFGSYFLLHHPELFSGYVLGSPSFWWDKGLIFKHLSAVNQREISINSRIFIGIGELETNSGKGESNFDMTGDAKQFIKQLSPLMVSPEQLKLVVFDEANHQTAFPSSAIQGLYWLLQTEGK</sequence>
<name>B1KKU0_SHEWM</name>
<dbReference type="RefSeq" id="WP_012327072.1">
    <property type="nucleotide sequence ID" value="NC_010506.1"/>
</dbReference>
<dbReference type="PANTHER" id="PTHR40841">
    <property type="entry name" value="SIDEROPHORE TRIACETYLFUSARININE C ESTERASE"/>
    <property type="match status" value="1"/>
</dbReference>
<dbReference type="GO" id="GO:0016788">
    <property type="term" value="F:hydrolase activity, acting on ester bonds"/>
    <property type="evidence" value="ECO:0007669"/>
    <property type="project" value="TreeGrafter"/>
</dbReference>
<dbReference type="STRING" id="392500.Swoo_4495"/>
<comment type="similarity">
    <text evidence="1">Belongs to the esterase D family.</text>
</comment>
<dbReference type="Gene3D" id="3.40.50.1820">
    <property type="entry name" value="alpha/beta hydrolase"/>
    <property type="match status" value="1"/>
</dbReference>
<keyword evidence="3" id="KW-0732">Signal</keyword>
<proteinExistence type="inferred from homology"/>
<dbReference type="HOGENOM" id="CLU_039834_0_2_6"/>
<organism evidence="4 5">
    <name type="scientific">Shewanella woodyi (strain ATCC 51908 / MS32)</name>
    <dbReference type="NCBI Taxonomy" id="392500"/>
    <lineage>
        <taxon>Bacteria</taxon>
        <taxon>Pseudomonadati</taxon>
        <taxon>Pseudomonadota</taxon>
        <taxon>Gammaproteobacteria</taxon>
        <taxon>Alteromonadales</taxon>
        <taxon>Shewanellaceae</taxon>
        <taxon>Shewanella</taxon>
    </lineage>
</organism>
<evidence type="ECO:0000256" key="3">
    <source>
        <dbReference type="SAM" id="SignalP"/>
    </source>
</evidence>
<feature type="chain" id="PRO_5002766774" evidence="3">
    <location>
        <begin position="23"/>
        <end position="294"/>
    </location>
</feature>
<gene>
    <name evidence="4" type="ordered locus">Swoo_4495</name>
</gene>
<dbReference type="InterPro" id="IPR000801">
    <property type="entry name" value="Esterase-like"/>
</dbReference>
<accession>B1KKU0</accession>
<dbReference type="EMBL" id="CP000961">
    <property type="protein sequence ID" value="ACA88746.1"/>
    <property type="molecule type" value="Genomic_DNA"/>
</dbReference>
<dbReference type="InterPro" id="IPR029058">
    <property type="entry name" value="AB_hydrolase_fold"/>
</dbReference>
<evidence type="ECO:0000313" key="5">
    <source>
        <dbReference type="Proteomes" id="UP000002168"/>
    </source>
</evidence>
<keyword evidence="5" id="KW-1185">Reference proteome</keyword>
<dbReference type="ESTHER" id="shewm-b1kku0">
    <property type="family name" value="A85-IroE-IroD-Fes-Yiel"/>
</dbReference>
<dbReference type="Proteomes" id="UP000002168">
    <property type="component" value="Chromosome"/>
</dbReference>
<dbReference type="Pfam" id="PF00756">
    <property type="entry name" value="Esterase"/>
    <property type="match status" value="1"/>
</dbReference>
<dbReference type="AlphaFoldDB" id="B1KKU0"/>
<dbReference type="eggNOG" id="COG2819">
    <property type="taxonomic scope" value="Bacteria"/>
</dbReference>
<dbReference type="KEGG" id="swd:Swoo_4495"/>
<dbReference type="InterPro" id="IPR052558">
    <property type="entry name" value="Siderophore_Hydrolase_D"/>
</dbReference>
<protein>
    <submittedName>
        <fullName evidence="4">Putative esterase</fullName>
    </submittedName>
</protein>
<evidence type="ECO:0000256" key="2">
    <source>
        <dbReference type="ARBA" id="ARBA00022801"/>
    </source>
</evidence>
<feature type="signal peptide" evidence="3">
    <location>
        <begin position="1"/>
        <end position="22"/>
    </location>
</feature>
<evidence type="ECO:0000256" key="1">
    <source>
        <dbReference type="ARBA" id="ARBA00005622"/>
    </source>
</evidence>
<keyword evidence="2" id="KW-0378">Hydrolase</keyword>
<dbReference type="PANTHER" id="PTHR40841:SF2">
    <property type="entry name" value="SIDEROPHORE-DEGRADING ESTERASE (EUROFUNG)"/>
    <property type="match status" value="1"/>
</dbReference>